<keyword evidence="2" id="KW-0472">Membrane</keyword>
<name>A0AAD4QLP3_9AGAM</name>
<keyword evidence="5" id="KW-1185">Reference proteome</keyword>
<feature type="signal peptide" evidence="3">
    <location>
        <begin position="1"/>
        <end position="23"/>
    </location>
</feature>
<dbReference type="InterPro" id="IPR021848">
    <property type="entry name" value="HODM_asu-like"/>
</dbReference>
<evidence type="ECO:0000256" key="3">
    <source>
        <dbReference type="SAM" id="SignalP"/>
    </source>
</evidence>
<dbReference type="AlphaFoldDB" id="A0AAD4QLP3"/>
<accession>A0AAD4QLP3</accession>
<reference evidence="4" key="1">
    <citation type="journal article" date="2022" name="New Phytol.">
        <title>Evolutionary transition to the ectomycorrhizal habit in the genomes of a hyperdiverse lineage of mushroom-forming fungi.</title>
        <authorList>
            <person name="Looney B."/>
            <person name="Miyauchi S."/>
            <person name="Morin E."/>
            <person name="Drula E."/>
            <person name="Courty P.E."/>
            <person name="Kohler A."/>
            <person name="Kuo A."/>
            <person name="LaButti K."/>
            <person name="Pangilinan J."/>
            <person name="Lipzen A."/>
            <person name="Riley R."/>
            <person name="Andreopoulos W."/>
            <person name="He G."/>
            <person name="Johnson J."/>
            <person name="Nolan M."/>
            <person name="Tritt A."/>
            <person name="Barry K.W."/>
            <person name="Grigoriev I.V."/>
            <person name="Nagy L.G."/>
            <person name="Hibbett D."/>
            <person name="Henrissat B."/>
            <person name="Matheny P.B."/>
            <person name="Labbe J."/>
            <person name="Martin F.M."/>
        </authorList>
    </citation>
    <scope>NUCLEOTIDE SEQUENCE</scope>
    <source>
        <strain evidence="4">BPL690</strain>
    </source>
</reference>
<keyword evidence="2" id="KW-1133">Transmembrane helix</keyword>
<organism evidence="4 5">
    <name type="scientific">Multifurca ochricompacta</name>
    <dbReference type="NCBI Taxonomy" id="376703"/>
    <lineage>
        <taxon>Eukaryota</taxon>
        <taxon>Fungi</taxon>
        <taxon>Dikarya</taxon>
        <taxon>Basidiomycota</taxon>
        <taxon>Agaricomycotina</taxon>
        <taxon>Agaricomycetes</taxon>
        <taxon>Russulales</taxon>
        <taxon>Russulaceae</taxon>
        <taxon>Multifurca</taxon>
    </lineage>
</organism>
<dbReference type="Proteomes" id="UP001203297">
    <property type="component" value="Unassembled WGS sequence"/>
</dbReference>
<evidence type="ECO:0000256" key="1">
    <source>
        <dbReference type="SAM" id="MobiDB-lite"/>
    </source>
</evidence>
<proteinExistence type="predicted"/>
<feature type="chain" id="PRO_5041969441" evidence="3">
    <location>
        <begin position="24"/>
        <end position="275"/>
    </location>
</feature>
<dbReference type="EMBL" id="WTXG01000021">
    <property type="protein sequence ID" value="KAI0299697.1"/>
    <property type="molecule type" value="Genomic_DNA"/>
</dbReference>
<evidence type="ECO:0000313" key="5">
    <source>
        <dbReference type="Proteomes" id="UP001203297"/>
    </source>
</evidence>
<evidence type="ECO:0000256" key="2">
    <source>
        <dbReference type="SAM" id="Phobius"/>
    </source>
</evidence>
<feature type="transmembrane region" description="Helical" evidence="2">
    <location>
        <begin position="212"/>
        <end position="232"/>
    </location>
</feature>
<evidence type="ECO:0000313" key="4">
    <source>
        <dbReference type="EMBL" id="KAI0299697.1"/>
    </source>
</evidence>
<comment type="caution">
    <text evidence="4">The sequence shown here is derived from an EMBL/GenBank/DDBJ whole genome shotgun (WGS) entry which is preliminary data.</text>
</comment>
<sequence>MTFLDFVLFLILPFLTLITVARRWPILTATGSSNLHAPSVENGKPKSFRTDGDDNPNKDRRPGDWTAVDFVYPPVTSITEPLDQIPPRPYRPYKPGRYHVTMGIRPMEWDSWIELDRDFPAYYHLRAARLASPRGPKLLRTLPDRPKLVRGGADAARELVHELAEFLVARYPGVYRATRRAGVIVAVEVLPVGVTHDLEKEDSMMVATMLQVIYLFIYLFSTTFLILNFLIFRIQDDLAIMIEGADGQYYLQAGAILLGGSSSAVAPPPSFFLVR</sequence>
<gene>
    <name evidence="4" type="ORF">B0F90DRAFT_1726444</name>
</gene>
<protein>
    <submittedName>
        <fullName evidence="4">Uncharacterized protein</fullName>
    </submittedName>
</protein>
<feature type="region of interest" description="Disordered" evidence="1">
    <location>
        <begin position="35"/>
        <end position="63"/>
    </location>
</feature>
<feature type="compositionally biased region" description="Basic and acidic residues" evidence="1">
    <location>
        <begin position="48"/>
        <end position="63"/>
    </location>
</feature>
<keyword evidence="3" id="KW-0732">Signal</keyword>
<dbReference type="Pfam" id="PF11927">
    <property type="entry name" value="HODM_asu-like"/>
    <property type="match status" value="1"/>
</dbReference>
<keyword evidence="2" id="KW-0812">Transmembrane</keyword>